<evidence type="ECO:0000313" key="2">
    <source>
        <dbReference type="Proteomes" id="UP000636709"/>
    </source>
</evidence>
<accession>A0A835BVB3</accession>
<dbReference type="PANTHER" id="PTHR33377">
    <property type="entry name" value="OS10G0134700 PROTEIN-RELATED"/>
    <property type="match status" value="1"/>
</dbReference>
<dbReference type="OrthoDB" id="690886at2759"/>
<comment type="caution">
    <text evidence="1">The sequence shown here is derived from an EMBL/GenBank/DDBJ whole genome shotgun (WGS) entry which is preliminary data.</text>
</comment>
<dbReference type="Proteomes" id="UP000636709">
    <property type="component" value="Unassembled WGS sequence"/>
</dbReference>
<gene>
    <name evidence="1" type="ORF">HU200_034499</name>
</gene>
<evidence type="ECO:0000313" key="1">
    <source>
        <dbReference type="EMBL" id="KAF8700133.1"/>
    </source>
</evidence>
<protein>
    <submittedName>
        <fullName evidence="1">Uncharacterized protein</fullName>
    </submittedName>
</protein>
<organism evidence="1 2">
    <name type="scientific">Digitaria exilis</name>
    <dbReference type="NCBI Taxonomy" id="1010633"/>
    <lineage>
        <taxon>Eukaryota</taxon>
        <taxon>Viridiplantae</taxon>
        <taxon>Streptophyta</taxon>
        <taxon>Embryophyta</taxon>
        <taxon>Tracheophyta</taxon>
        <taxon>Spermatophyta</taxon>
        <taxon>Magnoliopsida</taxon>
        <taxon>Liliopsida</taxon>
        <taxon>Poales</taxon>
        <taxon>Poaceae</taxon>
        <taxon>PACMAD clade</taxon>
        <taxon>Panicoideae</taxon>
        <taxon>Panicodae</taxon>
        <taxon>Paniceae</taxon>
        <taxon>Anthephorinae</taxon>
        <taxon>Digitaria</taxon>
    </lineage>
</organism>
<sequence>MAEMISSAVALEAVHHVLSRLMERYEHSSDTKEHMERMEMTHIMLETTLKASQRWSITSALLLRWRSKLKRAAQECGVCKKNRKRCPLSLVRWEDPPYRSVIRGVR</sequence>
<reference evidence="1" key="1">
    <citation type="submission" date="2020-07" db="EMBL/GenBank/DDBJ databases">
        <title>Genome sequence and genetic diversity analysis of an under-domesticated orphan crop, white fonio (Digitaria exilis).</title>
        <authorList>
            <person name="Bennetzen J.L."/>
            <person name="Chen S."/>
            <person name="Ma X."/>
            <person name="Wang X."/>
            <person name="Yssel A.E.J."/>
            <person name="Chaluvadi S.R."/>
            <person name="Johnson M."/>
            <person name="Gangashetty P."/>
            <person name="Hamidou F."/>
            <person name="Sanogo M.D."/>
            <person name="Zwaenepoel A."/>
            <person name="Wallace J."/>
            <person name="Van De Peer Y."/>
            <person name="Van Deynze A."/>
        </authorList>
    </citation>
    <scope>NUCLEOTIDE SEQUENCE</scope>
    <source>
        <tissue evidence="1">Leaves</tissue>
    </source>
</reference>
<name>A0A835BVB3_9POAL</name>
<dbReference type="AlphaFoldDB" id="A0A835BVB3"/>
<proteinExistence type="predicted"/>
<dbReference type="EMBL" id="JACEFO010001828">
    <property type="protein sequence ID" value="KAF8700133.1"/>
    <property type="molecule type" value="Genomic_DNA"/>
</dbReference>
<keyword evidence="2" id="KW-1185">Reference proteome</keyword>
<dbReference type="PANTHER" id="PTHR33377:SF99">
    <property type="entry name" value="OSJNBB0004G23.8-LIKE PROTEIN"/>
    <property type="match status" value="1"/>
</dbReference>